<keyword evidence="2" id="KW-1185">Reference proteome</keyword>
<reference evidence="1 2" key="1">
    <citation type="submission" date="2021-06" db="EMBL/GenBank/DDBJ databases">
        <title>Caerostris extrusa draft genome.</title>
        <authorList>
            <person name="Kono N."/>
            <person name="Arakawa K."/>
        </authorList>
    </citation>
    <scope>NUCLEOTIDE SEQUENCE [LARGE SCALE GENOMIC DNA]</scope>
</reference>
<comment type="caution">
    <text evidence="1">The sequence shown here is derived from an EMBL/GenBank/DDBJ whole genome shotgun (WGS) entry which is preliminary data.</text>
</comment>
<dbReference type="Proteomes" id="UP001054945">
    <property type="component" value="Unassembled WGS sequence"/>
</dbReference>
<evidence type="ECO:0000313" key="1">
    <source>
        <dbReference type="EMBL" id="GIZ01448.1"/>
    </source>
</evidence>
<accession>A0AAV4Y301</accession>
<evidence type="ECO:0000313" key="2">
    <source>
        <dbReference type="Proteomes" id="UP001054945"/>
    </source>
</evidence>
<proteinExistence type="predicted"/>
<gene>
    <name evidence="1" type="ORF">CEXT_587691</name>
</gene>
<name>A0AAV4Y301_CAEEX</name>
<sequence length="99" mass="11279">MSSSPSAPRIPRSAWPQLCRGALGFLAQQCAKMVSFYGIIFSKKPRAVLKLKDFSAVSNNFVVGQRVYEKKSWESRTHPFPFQLFIKFLSPNEILEILN</sequence>
<organism evidence="1 2">
    <name type="scientific">Caerostris extrusa</name>
    <name type="common">Bark spider</name>
    <name type="synonym">Caerostris bankana</name>
    <dbReference type="NCBI Taxonomy" id="172846"/>
    <lineage>
        <taxon>Eukaryota</taxon>
        <taxon>Metazoa</taxon>
        <taxon>Ecdysozoa</taxon>
        <taxon>Arthropoda</taxon>
        <taxon>Chelicerata</taxon>
        <taxon>Arachnida</taxon>
        <taxon>Araneae</taxon>
        <taxon>Araneomorphae</taxon>
        <taxon>Entelegynae</taxon>
        <taxon>Araneoidea</taxon>
        <taxon>Araneidae</taxon>
        <taxon>Caerostris</taxon>
    </lineage>
</organism>
<protein>
    <submittedName>
        <fullName evidence="1">Uncharacterized protein</fullName>
    </submittedName>
</protein>
<dbReference type="AlphaFoldDB" id="A0AAV4Y301"/>
<dbReference type="EMBL" id="BPLR01001302">
    <property type="protein sequence ID" value="GIZ01448.1"/>
    <property type="molecule type" value="Genomic_DNA"/>
</dbReference>